<dbReference type="InterPro" id="IPR018744">
    <property type="entry name" value="DUF2293"/>
</dbReference>
<dbReference type="PANTHER" id="PTHR38113">
    <property type="match status" value="1"/>
</dbReference>
<name>A0AAJ0GKL8_9PEZI</name>
<dbReference type="Pfam" id="PF10056">
    <property type="entry name" value="DUF2293"/>
    <property type="match status" value="1"/>
</dbReference>
<reference evidence="3" key="2">
    <citation type="submission" date="2023-06" db="EMBL/GenBank/DDBJ databases">
        <authorList>
            <consortium name="Lawrence Berkeley National Laboratory"/>
            <person name="Mondo S.J."/>
            <person name="Hensen N."/>
            <person name="Bonometti L."/>
            <person name="Westerberg I."/>
            <person name="Brannstrom I.O."/>
            <person name="Guillou S."/>
            <person name="Cros-Aarteil S."/>
            <person name="Calhoun S."/>
            <person name="Haridas S."/>
            <person name="Kuo A."/>
            <person name="Pangilinan J."/>
            <person name="Riley R."/>
            <person name="Labutti K."/>
            <person name="Andreopoulos B."/>
            <person name="Lipzen A."/>
            <person name="Chen C."/>
            <person name="Yanf M."/>
            <person name="Daum C."/>
            <person name="Ng V."/>
            <person name="Clum A."/>
            <person name="Steindorff A."/>
            <person name="Ohm R."/>
            <person name="Martin F."/>
            <person name="Silar P."/>
            <person name="Natvig D."/>
            <person name="Lalanne C."/>
            <person name="Gautier V."/>
            <person name="Ament-Velasquez S.L."/>
            <person name="Kruys A."/>
            <person name="Hutchinson M.I."/>
            <person name="Powell A.J."/>
            <person name="Barry K."/>
            <person name="Miller A.N."/>
            <person name="Grigoriev I.V."/>
            <person name="Debuchy R."/>
            <person name="Gladieux P."/>
            <person name="Thoren M.H."/>
            <person name="Johannesson H."/>
        </authorList>
    </citation>
    <scope>NUCLEOTIDE SEQUENCE</scope>
    <source>
        <strain evidence="3">CBS 333.67</strain>
    </source>
</reference>
<evidence type="ECO:0000259" key="2">
    <source>
        <dbReference type="Pfam" id="PF10056"/>
    </source>
</evidence>
<dbReference type="AlphaFoldDB" id="A0AAJ0GKL8"/>
<evidence type="ECO:0000313" key="3">
    <source>
        <dbReference type="EMBL" id="KAK3301633.1"/>
    </source>
</evidence>
<feature type="domain" description="DUF2293" evidence="2">
    <location>
        <begin position="154"/>
        <end position="238"/>
    </location>
</feature>
<comment type="caution">
    <text evidence="3">The sequence shown here is derived from an EMBL/GenBank/DDBJ whole genome shotgun (WGS) entry which is preliminary data.</text>
</comment>
<evidence type="ECO:0000256" key="1">
    <source>
        <dbReference type="SAM" id="MobiDB-lite"/>
    </source>
</evidence>
<keyword evidence="4" id="KW-1185">Reference proteome</keyword>
<protein>
    <recommendedName>
        <fullName evidence="2">DUF2293 domain-containing protein</fullName>
    </recommendedName>
</protein>
<sequence length="388" mass="43627">MMVHLMDNKGTAARVQDCNSGDTLSIASVNSYTKGCYKIAPSSYHTAQQPRWDRIMVASADPDDPEARVDDPMPRGYRFVPQGNVYITKYCRKLTHDAQKTLYVVLDDRNKPIGLRCPIHIYETVRSQNKTTAAQRAVAVQKRDAAIEEKFEEALLKLFPDIPKAEIPLILKHALKKHSRRVGRAGKLALQDKVKLAVRAHIRHVHTDYDMLLKQGTSRPVAREKVWGRLNEIARQWGGRLLKTMTPTPATGKHARKSKTVTASTRRTEATAGAKKATIATAARRHRKRTRLMSRNALELSSGSHGGRTRAVKPEHTGLRVHTRSMTSGSGLLALDVFKDDEKLPEEVEVEGDAFTRSDEDYCDSDCSEEEHMEPASRRLICRRARYG</sequence>
<accession>A0AAJ0GKL8</accession>
<feature type="region of interest" description="Disordered" evidence="1">
    <location>
        <begin position="243"/>
        <end position="275"/>
    </location>
</feature>
<organism evidence="3 4">
    <name type="scientific">Chaetomium strumarium</name>
    <dbReference type="NCBI Taxonomy" id="1170767"/>
    <lineage>
        <taxon>Eukaryota</taxon>
        <taxon>Fungi</taxon>
        <taxon>Dikarya</taxon>
        <taxon>Ascomycota</taxon>
        <taxon>Pezizomycotina</taxon>
        <taxon>Sordariomycetes</taxon>
        <taxon>Sordariomycetidae</taxon>
        <taxon>Sordariales</taxon>
        <taxon>Chaetomiaceae</taxon>
        <taxon>Chaetomium</taxon>
    </lineage>
</organism>
<evidence type="ECO:0000313" key="4">
    <source>
        <dbReference type="Proteomes" id="UP001273166"/>
    </source>
</evidence>
<dbReference type="GeneID" id="87882857"/>
<dbReference type="Proteomes" id="UP001273166">
    <property type="component" value="Unassembled WGS sequence"/>
</dbReference>
<dbReference type="EMBL" id="JAUDZG010000008">
    <property type="protein sequence ID" value="KAK3301633.1"/>
    <property type="molecule type" value="Genomic_DNA"/>
</dbReference>
<dbReference type="RefSeq" id="XP_062717413.1">
    <property type="nucleotide sequence ID" value="XM_062864028.1"/>
</dbReference>
<reference evidence="3" key="1">
    <citation type="journal article" date="2023" name="Mol. Phylogenet. Evol.">
        <title>Genome-scale phylogeny and comparative genomics of the fungal order Sordariales.</title>
        <authorList>
            <person name="Hensen N."/>
            <person name="Bonometti L."/>
            <person name="Westerberg I."/>
            <person name="Brannstrom I.O."/>
            <person name="Guillou S."/>
            <person name="Cros-Aarteil S."/>
            <person name="Calhoun S."/>
            <person name="Haridas S."/>
            <person name="Kuo A."/>
            <person name="Mondo S."/>
            <person name="Pangilinan J."/>
            <person name="Riley R."/>
            <person name="LaButti K."/>
            <person name="Andreopoulos B."/>
            <person name="Lipzen A."/>
            <person name="Chen C."/>
            <person name="Yan M."/>
            <person name="Daum C."/>
            <person name="Ng V."/>
            <person name="Clum A."/>
            <person name="Steindorff A."/>
            <person name="Ohm R.A."/>
            <person name="Martin F."/>
            <person name="Silar P."/>
            <person name="Natvig D.O."/>
            <person name="Lalanne C."/>
            <person name="Gautier V."/>
            <person name="Ament-Velasquez S.L."/>
            <person name="Kruys A."/>
            <person name="Hutchinson M.I."/>
            <person name="Powell A.J."/>
            <person name="Barry K."/>
            <person name="Miller A.N."/>
            <person name="Grigoriev I.V."/>
            <person name="Debuchy R."/>
            <person name="Gladieux P."/>
            <person name="Hiltunen Thoren M."/>
            <person name="Johannesson H."/>
        </authorList>
    </citation>
    <scope>NUCLEOTIDE SEQUENCE</scope>
    <source>
        <strain evidence="3">CBS 333.67</strain>
    </source>
</reference>
<proteinExistence type="predicted"/>
<dbReference type="PANTHER" id="PTHR38113:SF2">
    <property type="entry name" value="DUF2293 DOMAIN-CONTAINING PROTEIN"/>
    <property type="match status" value="1"/>
</dbReference>
<gene>
    <name evidence="3" type="ORF">B0T15DRAFT_318671</name>
</gene>